<dbReference type="KEGG" id="upl:DSM104440_02320"/>
<dbReference type="EMBL" id="CP053073">
    <property type="protein sequence ID" value="QJR15499.1"/>
    <property type="molecule type" value="Genomic_DNA"/>
</dbReference>
<dbReference type="NCBIfam" id="NF008752">
    <property type="entry name" value="PRK11784.1-4"/>
    <property type="match status" value="1"/>
</dbReference>
<feature type="domain" description="Rhodanese" evidence="2">
    <location>
        <begin position="30"/>
        <end position="146"/>
    </location>
</feature>
<proteinExistence type="predicted"/>
<evidence type="ECO:0000259" key="2">
    <source>
        <dbReference type="PROSITE" id="PS50206"/>
    </source>
</evidence>
<dbReference type="Proteomes" id="UP000503096">
    <property type="component" value="Chromosome"/>
</dbReference>
<dbReference type="Pfam" id="PF26341">
    <property type="entry name" value="AAA_SelU"/>
    <property type="match status" value="1"/>
</dbReference>
<dbReference type="InterPro" id="IPR017582">
    <property type="entry name" value="SelU"/>
</dbReference>
<dbReference type="PANTHER" id="PTHR30401">
    <property type="entry name" value="TRNA 2-SELENOURIDINE SYNTHASE"/>
    <property type="match status" value="1"/>
</dbReference>
<dbReference type="EC" id="2.5.1.-" evidence="3"/>
<evidence type="ECO:0000256" key="1">
    <source>
        <dbReference type="ARBA" id="ARBA00023266"/>
    </source>
</evidence>
<organism evidence="3 4">
    <name type="scientific">Usitatibacter palustris</name>
    <dbReference type="NCBI Taxonomy" id="2732487"/>
    <lineage>
        <taxon>Bacteria</taxon>
        <taxon>Pseudomonadati</taxon>
        <taxon>Pseudomonadota</taxon>
        <taxon>Betaproteobacteria</taxon>
        <taxon>Nitrosomonadales</taxon>
        <taxon>Usitatibacteraceae</taxon>
        <taxon>Usitatibacter</taxon>
    </lineage>
</organism>
<dbReference type="RefSeq" id="WP_212758051.1">
    <property type="nucleotide sequence ID" value="NZ_CP053073.1"/>
</dbReference>
<dbReference type="AlphaFoldDB" id="A0A6M4H787"/>
<dbReference type="GO" id="GO:0002098">
    <property type="term" value="P:tRNA wobble uridine modification"/>
    <property type="evidence" value="ECO:0007669"/>
    <property type="project" value="InterPro"/>
</dbReference>
<evidence type="ECO:0000313" key="4">
    <source>
        <dbReference type="Proteomes" id="UP000503096"/>
    </source>
</evidence>
<dbReference type="FunCoup" id="A0A6M4H787">
    <property type="interactions" value="9"/>
</dbReference>
<protein>
    <submittedName>
        <fullName evidence="3">tRNA 2-selenouridine synthase</fullName>
        <ecNumber evidence="3">2.5.1.-</ecNumber>
    </submittedName>
</protein>
<dbReference type="InterPro" id="IPR058840">
    <property type="entry name" value="AAA_SelU"/>
</dbReference>
<name>A0A6M4H787_9PROT</name>
<dbReference type="SMART" id="SM00450">
    <property type="entry name" value="RHOD"/>
    <property type="match status" value="1"/>
</dbReference>
<sequence length="359" mass="40031">MSEFPFVRERPAGSVATPLTLADLAGYDAILDARSPGEFAEDHLPGAVNCPVLDDEERAIVGTAFKQQGAFEARRIGAPIVARNIARHLETTLANHPDRWRPLVYCWRGGGRSLALAYMLRQVGWDAMKLDGGYKAFRKQVSGELETLPSGFRYHVVCGATGSGKSRLLEALAETGAQVLDLEMLAAHRGSVLGDLPDAPQPSQKAFETAIWKALSTYDPARPVFVEAESKKVGNLRVPEALMERMREGKCYRLEIDVAQRIELLLDDYAHFVARPESLLERIECLRSLHGAEAIDRWSESVRVGAWRPLVSDLLENHYDPAYRRSMFRNYKDAQNAVIVTVPDASREGFLQLARQWPC</sequence>
<dbReference type="Pfam" id="PF00581">
    <property type="entry name" value="Rhodanese"/>
    <property type="match status" value="1"/>
</dbReference>
<dbReference type="NCBIfam" id="TIGR03167">
    <property type="entry name" value="tRNA_sel_U_synt"/>
    <property type="match status" value="1"/>
</dbReference>
<keyword evidence="4" id="KW-1185">Reference proteome</keyword>
<keyword evidence="1" id="KW-0711">Selenium</keyword>
<reference evidence="3 4" key="1">
    <citation type="submission" date="2020-04" db="EMBL/GenBank/DDBJ databases">
        <title>Usitatibacter rugosus gen. nov., sp. nov. and Usitatibacter palustris sp. nov., novel members of Usitatibacteraceae fam. nov. within the order Nitrosomonadales isolated from soil.</title>
        <authorList>
            <person name="Huber K.J."/>
            <person name="Neumann-Schaal M."/>
            <person name="Geppert A."/>
            <person name="Luckner M."/>
            <person name="Wanner G."/>
            <person name="Overmann J."/>
        </authorList>
    </citation>
    <scope>NUCLEOTIDE SEQUENCE [LARGE SCALE GENOMIC DNA]</scope>
    <source>
        <strain evidence="3 4">Swamp67</strain>
    </source>
</reference>
<dbReference type="PROSITE" id="PS50206">
    <property type="entry name" value="RHODANESE_3"/>
    <property type="match status" value="1"/>
</dbReference>
<dbReference type="InParanoid" id="A0A6M4H787"/>
<dbReference type="NCBIfam" id="NF008750">
    <property type="entry name" value="PRK11784.1-2"/>
    <property type="match status" value="1"/>
</dbReference>
<keyword evidence="3" id="KW-0808">Transferase</keyword>
<dbReference type="InterPro" id="IPR036873">
    <property type="entry name" value="Rhodanese-like_dom_sf"/>
</dbReference>
<dbReference type="SUPFAM" id="SSF52821">
    <property type="entry name" value="Rhodanese/Cell cycle control phosphatase"/>
    <property type="match status" value="1"/>
</dbReference>
<dbReference type="InterPro" id="IPR001763">
    <property type="entry name" value="Rhodanese-like_dom"/>
</dbReference>
<accession>A0A6M4H787</accession>
<evidence type="ECO:0000313" key="3">
    <source>
        <dbReference type="EMBL" id="QJR15499.1"/>
    </source>
</evidence>
<dbReference type="PANTHER" id="PTHR30401:SF0">
    <property type="entry name" value="TRNA 2-SELENOURIDINE SYNTHASE"/>
    <property type="match status" value="1"/>
</dbReference>
<gene>
    <name evidence="3" type="primary">selU</name>
    <name evidence="3" type="ORF">DSM104440_02320</name>
</gene>
<dbReference type="GO" id="GO:0043828">
    <property type="term" value="F:tRNA 2-selenouridine synthase activity"/>
    <property type="evidence" value="ECO:0007669"/>
    <property type="project" value="InterPro"/>
</dbReference>
<dbReference type="Gene3D" id="3.40.250.10">
    <property type="entry name" value="Rhodanese-like domain"/>
    <property type="match status" value="1"/>
</dbReference>